<dbReference type="EMBL" id="MSCK01000001">
    <property type="protein sequence ID" value="PQJ73151.1"/>
    <property type="molecule type" value="Genomic_DNA"/>
</dbReference>
<evidence type="ECO:0000256" key="1">
    <source>
        <dbReference type="SAM" id="SignalP"/>
    </source>
</evidence>
<dbReference type="AlphaFoldDB" id="A0A2P6CE15"/>
<sequence>MKKQLNLMTLKTLAIVALSAVAISCSNNDQEVLEDDMNAIQDESSAPESNNLTSACSFGNMKYTYSGGFDVNKNVNTEIDDRSCPYNYVQTTNGTPYTWGVYRLRAGTSTDGLQPRIERASRVVTKVRSGNYVSVNGVVRIKKAGDGASTSTNGNLGNSNGTYFIQAKGTHNGGGGSPDPAICLFVAKPITVNGVQYYDIYREQITVRGGSGAGGRTLYGPITRVRQNRDFAVNVTTGFHQNPGQSMSHYVNATINGVTANFQVPRPDLAKQAKLRMGAYRCKGGEAEILWRSVTSGFRNN</sequence>
<dbReference type="InterPro" id="IPR054591">
    <property type="entry name" value="PL28"/>
</dbReference>
<keyword evidence="4" id="KW-1185">Reference proteome</keyword>
<feature type="signal peptide" evidence="1">
    <location>
        <begin position="1"/>
        <end position="22"/>
    </location>
</feature>
<dbReference type="RefSeq" id="WP_105048817.1">
    <property type="nucleotide sequence ID" value="NZ_CP150661.1"/>
</dbReference>
<comment type="caution">
    <text evidence="3">The sequence shown here is derived from an EMBL/GenBank/DDBJ whole genome shotgun (WGS) entry which is preliminary data.</text>
</comment>
<evidence type="ECO:0000313" key="4">
    <source>
        <dbReference type="Proteomes" id="UP000247345"/>
    </source>
</evidence>
<feature type="chain" id="PRO_5015140227" description="PL28 ulvan lyase domain-containing protein" evidence="1">
    <location>
        <begin position="23"/>
        <end position="301"/>
    </location>
</feature>
<dbReference type="Proteomes" id="UP000247345">
    <property type="component" value="Unassembled WGS sequence"/>
</dbReference>
<keyword evidence="1" id="KW-0732">Signal</keyword>
<name>A0A2P6CE15_9FLAO</name>
<dbReference type="Pfam" id="PF22826">
    <property type="entry name" value="PL28"/>
    <property type="match status" value="1"/>
</dbReference>
<protein>
    <recommendedName>
        <fullName evidence="2">PL28 ulvan lyase domain-containing protein</fullName>
    </recommendedName>
</protein>
<evidence type="ECO:0000313" key="3">
    <source>
        <dbReference type="EMBL" id="PQJ73151.1"/>
    </source>
</evidence>
<proteinExistence type="predicted"/>
<feature type="domain" description="PL28 ulvan lyase" evidence="2">
    <location>
        <begin position="47"/>
        <end position="297"/>
    </location>
</feature>
<dbReference type="OrthoDB" id="1415098at2"/>
<reference evidence="3 4" key="1">
    <citation type="submission" date="2016-12" db="EMBL/GenBank/DDBJ databases">
        <title>Trade-off between light-utilization and light-protection in marine flavobacteria.</title>
        <authorList>
            <person name="Kumagai Y."/>
            <person name="Yoshizawa S."/>
            <person name="Kogure K."/>
            <person name="Iwasaki W."/>
        </authorList>
    </citation>
    <scope>NUCLEOTIDE SEQUENCE [LARGE SCALE GENOMIC DNA]</scope>
    <source>
        <strain evidence="3 4">KCTC 12100</strain>
    </source>
</reference>
<gene>
    <name evidence="3" type="ORF">BTO14_07725</name>
</gene>
<organism evidence="3 4">
    <name type="scientific">Polaribacter butkevichii</name>
    <dbReference type="NCBI Taxonomy" id="218490"/>
    <lineage>
        <taxon>Bacteria</taxon>
        <taxon>Pseudomonadati</taxon>
        <taxon>Bacteroidota</taxon>
        <taxon>Flavobacteriia</taxon>
        <taxon>Flavobacteriales</taxon>
        <taxon>Flavobacteriaceae</taxon>
    </lineage>
</organism>
<accession>A0A2P6CE15</accession>
<dbReference type="PROSITE" id="PS51257">
    <property type="entry name" value="PROKAR_LIPOPROTEIN"/>
    <property type="match status" value="1"/>
</dbReference>
<evidence type="ECO:0000259" key="2">
    <source>
        <dbReference type="Pfam" id="PF22826"/>
    </source>
</evidence>